<dbReference type="Gene3D" id="2.130.10.10">
    <property type="entry name" value="YVTN repeat-like/Quinoprotein amine dehydrogenase"/>
    <property type="match status" value="1"/>
</dbReference>
<feature type="compositionally biased region" description="Low complexity" evidence="2">
    <location>
        <begin position="1274"/>
        <end position="1285"/>
    </location>
</feature>
<dbReference type="RefSeq" id="WP_317835984.1">
    <property type="nucleotide sequence ID" value="NZ_CP136920.1"/>
</dbReference>
<dbReference type="InterPro" id="IPR003961">
    <property type="entry name" value="FN3_dom"/>
</dbReference>
<dbReference type="InterPro" id="IPR050964">
    <property type="entry name" value="Striated_Muscle_Regulatory"/>
</dbReference>
<evidence type="ECO:0000313" key="5">
    <source>
        <dbReference type="EMBL" id="WOO43429.1"/>
    </source>
</evidence>
<dbReference type="SUPFAM" id="SSF110296">
    <property type="entry name" value="Oligoxyloglucan reducing end-specific cellobiohydrolase"/>
    <property type="match status" value="1"/>
</dbReference>
<keyword evidence="6" id="KW-1185">Reference proteome</keyword>
<feature type="compositionally biased region" description="Low complexity" evidence="2">
    <location>
        <begin position="1161"/>
        <end position="1174"/>
    </location>
</feature>
<dbReference type="InterPro" id="IPR013783">
    <property type="entry name" value="Ig-like_fold"/>
</dbReference>
<feature type="domain" description="Fibronectin type-III" evidence="4">
    <location>
        <begin position="1274"/>
        <end position="1361"/>
    </location>
</feature>
<accession>A0AAQ3LJM0</accession>
<protein>
    <submittedName>
        <fullName evidence="5">Fibronectin type III domain-containing protein</fullName>
    </submittedName>
</protein>
<proteinExistence type="predicted"/>
<evidence type="ECO:0000259" key="4">
    <source>
        <dbReference type="PROSITE" id="PS50853"/>
    </source>
</evidence>
<evidence type="ECO:0000313" key="6">
    <source>
        <dbReference type="Proteomes" id="UP001304300"/>
    </source>
</evidence>
<evidence type="ECO:0000256" key="2">
    <source>
        <dbReference type="SAM" id="MobiDB-lite"/>
    </source>
</evidence>
<feature type="region of interest" description="Disordered" evidence="2">
    <location>
        <begin position="1147"/>
        <end position="1174"/>
    </location>
</feature>
<feature type="compositionally biased region" description="Pro residues" evidence="2">
    <location>
        <begin position="1149"/>
        <end position="1158"/>
    </location>
</feature>
<dbReference type="KEGG" id="puo:RZN69_10040"/>
<feature type="compositionally biased region" description="Gly residues" evidence="2">
    <location>
        <begin position="1250"/>
        <end position="1266"/>
    </location>
</feature>
<dbReference type="PROSITE" id="PS50853">
    <property type="entry name" value="FN3"/>
    <property type="match status" value="4"/>
</dbReference>
<dbReference type="SMART" id="SM00060">
    <property type="entry name" value="FN3"/>
    <property type="match status" value="4"/>
</dbReference>
<dbReference type="InterPro" id="IPR015943">
    <property type="entry name" value="WD40/YVTN_repeat-like_dom_sf"/>
</dbReference>
<feature type="region of interest" description="Disordered" evidence="2">
    <location>
        <begin position="359"/>
        <end position="378"/>
    </location>
</feature>
<feature type="chain" id="PRO_5042824144" evidence="3">
    <location>
        <begin position="27"/>
        <end position="1361"/>
    </location>
</feature>
<reference evidence="5 6" key="1">
    <citation type="submission" date="2023-10" db="EMBL/GenBank/DDBJ databases">
        <title>Rubellicoccus peritrichatus gen. nov., sp. nov., isolated from an algae of coral reef tank.</title>
        <authorList>
            <person name="Luo J."/>
        </authorList>
    </citation>
    <scope>NUCLEOTIDE SEQUENCE [LARGE SCALE GENOMIC DNA]</scope>
    <source>
        <strain evidence="5 6">CR14</strain>
    </source>
</reference>
<dbReference type="PANTHER" id="PTHR13817">
    <property type="entry name" value="TITIN"/>
    <property type="match status" value="1"/>
</dbReference>
<dbReference type="EMBL" id="CP136920">
    <property type="protein sequence ID" value="WOO43429.1"/>
    <property type="molecule type" value="Genomic_DNA"/>
</dbReference>
<dbReference type="Pfam" id="PF00041">
    <property type="entry name" value="fn3"/>
    <property type="match status" value="4"/>
</dbReference>
<dbReference type="PANTHER" id="PTHR13817:SF73">
    <property type="entry name" value="FIBRONECTIN TYPE-III DOMAIN-CONTAINING PROTEIN"/>
    <property type="match status" value="1"/>
</dbReference>
<feature type="domain" description="Fibronectin type-III" evidence="4">
    <location>
        <begin position="1162"/>
        <end position="1250"/>
    </location>
</feature>
<feature type="signal peptide" evidence="3">
    <location>
        <begin position="1"/>
        <end position="26"/>
    </location>
</feature>
<name>A0AAQ3LJM0_9BACT</name>
<feature type="domain" description="Fibronectin type-III" evidence="4">
    <location>
        <begin position="960"/>
        <end position="1048"/>
    </location>
</feature>
<sequence>MIPHILWKAPACLLILILALPSAIHAQWEALGPGAGGQIQGLHFSPNDPGRAYFFMDVEGSYRTTDFGQSWFHMTGNNLNYYNAELQEKPGDANRLYMGTFWGLLISDNGGGNWNLTGSEADQNTIDFEIRNQVIGTVTVDPRLPNVVYCAPEWRVRNVEFNVMTINPQNGTGEFMIYYSFDEGNTWYKSLYETGTGWNPVYSISPDPDNELVLWIATYQGLYRGERSNASDTTFDWSRIAGPALAENGTLTPSSGLPDGNRSNFAYTYGAAIAPGGYIYACWNIDEPDTPGSAYTDNVNNEKVALSMPYVAKLSDLENNPNGGDANWVPLMRSENKGMLFVSDIDTIYGNDINTTSSEIGRNRRNGGNNFWRPKVDPRSTTTEHKVMIGELFLTNQSNVVGGLYEAKFTYPTASASAATGEWVRIFSNSGTDNNRGGFNPAAVDFDYDFGWQNLSSRARHFYYSPSNWDRKIWIGNDQNLYEIDTLTFSESYSQDITVAEKYHTDWKPVMTDHVSTIAGKKTFINRGITSTVDYDSDSDGGNYLIFSGADNMLYESYDAGGSFIMSEAMGLGQGDAVVVTPPVPEAGNERFVVLAGIRNVFGGGLDFQGDELAAKKLVNGDPSDEWIRIAGSTDANGDFGLAGFRRRYDDSEPAYSNPTQPPRVIDMAADPTNPNQVYLSTVFGLYVITDLNGVYEEMKAQIDNGANENRELLASKDWVVKIYDNGTTNPVNDTLYRRLFFDNDDPNVFYFATRQRVIKATRPNSTSLNWSYDDIYTTTNSTTNVNDFYYWSHNGDDYFVIGAPDASGDVRVRKNDGAWNLVWVRDTQYRSTAIFDDWLESLSTHFSATEGNQDKVLDKIQVASVAGYQDQIFVSTTTKHFRRGIMFRGQLNTDATSANWEDWTGDDYNYPDGDFLYHAWMRRMNVINQNGAVYLYGSGQGPGSWRRLISGSVTPTVPAPASVTATEIASTSIAVSWSNVSAAISYDVQQLIAGGSWQTIEANYTSGTSLNVSGLQEDNTYTYRVRSNDATTTSGYTTSNAVTLESSNGGGNPGTTKPDAPASVTVAVSSDTSVTVSWAASAGASEYDIQRQGADNTWRAVQNGFTGGTTIEATGLTTAETYTFRVKARNSAGASGWTLSDAIVVEDVPPPPPPPTSKPDAPTSVSASSLSDTSAEITWTASTGADEYDVQFQGADGVWRAVQNNYTGGTSITKDGLTSGGTYTFRVKARNSFGASGWTLSATITLDGSSGGNNGGGNNGGGSGGDPTSKPDAPASVSSAQATSTSATITWTASDGADEYDIHHRGADGVWRAVQNGYTGGTSITKDGLITGDSYDFRVKARNAIGASAWTETTTALSLQ</sequence>
<dbReference type="Proteomes" id="UP001304300">
    <property type="component" value="Chromosome"/>
</dbReference>
<gene>
    <name evidence="5" type="ORF">RZN69_10040</name>
</gene>
<feature type="region of interest" description="Disordered" evidence="2">
    <location>
        <begin position="1249"/>
        <end position="1285"/>
    </location>
</feature>
<dbReference type="SUPFAM" id="SSF49265">
    <property type="entry name" value="Fibronectin type III"/>
    <property type="match status" value="3"/>
</dbReference>
<dbReference type="CDD" id="cd00063">
    <property type="entry name" value="FN3"/>
    <property type="match status" value="4"/>
</dbReference>
<dbReference type="Gene3D" id="2.60.40.10">
    <property type="entry name" value="Immunoglobulins"/>
    <property type="match status" value="4"/>
</dbReference>
<keyword evidence="1" id="KW-0677">Repeat</keyword>
<evidence type="ECO:0000256" key="3">
    <source>
        <dbReference type="SAM" id="SignalP"/>
    </source>
</evidence>
<feature type="domain" description="Fibronectin type-III" evidence="4">
    <location>
        <begin position="1061"/>
        <end position="1152"/>
    </location>
</feature>
<evidence type="ECO:0000256" key="1">
    <source>
        <dbReference type="ARBA" id="ARBA00022737"/>
    </source>
</evidence>
<organism evidence="5 6">
    <name type="scientific">Rubellicoccus peritrichatus</name>
    <dbReference type="NCBI Taxonomy" id="3080537"/>
    <lineage>
        <taxon>Bacteria</taxon>
        <taxon>Pseudomonadati</taxon>
        <taxon>Verrucomicrobiota</taxon>
        <taxon>Opitutia</taxon>
        <taxon>Puniceicoccales</taxon>
        <taxon>Cerasicoccaceae</taxon>
        <taxon>Rubellicoccus</taxon>
    </lineage>
</organism>
<dbReference type="InterPro" id="IPR036116">
    <property type="entry name" value="FN3_sf"/>
</dbReference>
<keyword evidence="3" id="KW-0732">Signal</keyword>